<reference evidence="8" key="1">
    <citation type="submission" date="2022-07" db="EMBL/GenBank/DDBJ databases">
        <authorList>
            <person name="Trinca V."/>
            <person name="Uliana J.V.C."/>
            <person name="Torres T.T."/>
            <person name="Ward R.J."/>
            <person name="Monesi N."/>
        </authorList>
    </citation>
    <scope>NUCLEOTIDE SEQUENCE</scope>
    <source>
        <strain evidence="8">HSMRA1968</strain>
        <tissue evidence="8">Whole embryos</tissue>
    </source>
</reference>
<dbReference type="GO" id="GO:0000922">
    <property type="term" value="C:spindle pole"/>
    <property type="evidence" value="ECO:0007669"/>
    <property type="project" value="InterPro"/>
</dbReference>
<protein>
    <submittedName>
        <fullName evidence="8">Gamma-tubulin complex component 3</fullName>
    </submittedName>
</protein>
<evidence type="ECO:0000256" key="5">
    <source>
        <dbReference type="ARBA" id="ARBA00023212"/>
    </source>
</evidence>
<dbReference type="GO" id="GO:0051225">
    <property type="term" value="P:spindle assembly"/>
    <property type="evidence" value="ECO:0007669"/>
    <property type="project" value="TreeGrafter"/>
</dbReference>
<evidence type="ECO:0000256" key="2">
    <source>
        <dbReference type="ARBA" id="ARBA00010337"/>
    </source>
</evidence>
<dbReference type="OrthoDB" id="5860513at2759"/>
<comment type="subcellular location">
    <subcellularLocation>
        <location evidence="1">Cytoplasm</location>
        <location evidence="1">Cytoskeleton</location>
    </subcellularLocation>
</comment>
<dbReference type="GO" id="GO:0043015">
    <property type="term" value="F:gamma-tubulin binding"/>
    <property type="evidence" value="ECO:0007669"/>
    <property type="project" value="InterPro"/>
</dbReference>
<evidence type="ECO:0000256" key="6">
    <source>
        <dbReference type="SAM" id="SignalP"/>
    </source>
</evidence>
<evidence type="ECO:0000259" key="7">
    <source>
        <dbReference type="Pfam" id="PF04130"/>
    </source>
</evidence>
<dbReference type="InterPro" id="IPR042241">
    <property type="entry name" value="GCP_C_sf"/>
</dbReference>
<comment type="similarity">
    <text evidence="2">Belongs to the TUBGCP family.</text>
</comment>
<dbReference type="InterPro" id="IPR040457">
    <property type="entry name" value="GCP_C"/>
</dbReference>
<dbReference type="GO" id="GO:0051011">
    <property type="term" value="F:microtubule minus-end binding"/>
    <property type="evidence" value="ECO:0007669"/>
    <property type="project" value="TreeGrafter"/>
</dbReference>
<dbReference type="GO" id="GO:0031122">
    <property type="term" value="P:cytoplasmic microtubule organization"/>
    <property type="evidence" value="ECO:0007669"/>
    <property type="project" value="TreeGrafter"/>
</dbReference>
<organism evidence="8 9">
    <name type="scientific">Pseudolycoriella hygida</name>
    <dbReference type="NCBI Taxonomy" id="35572"/>
    <lineage>
        <taxon>Eukaryota</taxon>
        <taxon>Metazoa</taxon>
        <taxon>Ecdysozoa</taxon>
        <taxon>Arthropoda</taxon>
        <taxon>Hexapoda</taxon>
        <taxon>Insecta</taxon>
        <taxon>Pterygota</taxon>
        <taxon>Neoptera</taxon>
        <taxon>Endopterygota</taxon>
        <taxon>Diptera</taxon>
        <taxon>Nematocera</taxon>
        <taxon>Sciaroidea</taxon>
        <taxon>Sciaridae</taxon>
        <taxon>Pseudolycoriella</taxon>
    </lineage>
</organism>
<evidence type="ECO:0000313" key="9">
    <source>
        <dbReference type="Proteomes" id="UP001151699"/>
    </source>
</evidence>
<evidence type="ECO:0000256" key="1">
    <source>
        <dbReference type="ARBA" id="ARBA00004245"/>
    </source>
</evidence>
<evidence type="ECO:0000256" key="3">
    <source>
        <dbReference type="ARBA" id="ARBA00022490"/>
    </source>
</evidence>
<feature type="chain" id="PRO_5040143274" evidence="6">
    <location>
        <begin position="19"/>
        <end position="304"/>
    </location>
</feature>
<gene>
    <name evidence="8" type="primary">Grip91_1</name>
    <name evidence="8" type="ORF">Bhyg_11826</name>
</gene>
<dbReference type="GO" id="GO:0007020">
    <property type="term" value="P:microtubule nucleation"/>
    <property type="evidence" value="ECO:0007669"/>
    <property type="project" value="InterPro"/>
</dbReference>
<dbReference type="Pfam" id="PF04130">
    <property type="entry name" value="GCP_C_terminal"/>
    <property type="match status" value="1"/>
</dbReference>
<dbReference type="GO" id="GO:0000278">
    <property type="term" value="P:mitotic cell cycle"/>
    <property type="evidence" value="ECO:0007669"/>
    <property type="project" value="TreeGrafter"/>
</dbReference>
<keyword evidence="4" id="KW-0493">Microtubule</keyword>
<dbReference type="GO" id="GO:0000930">
    <property type="term" value="C:gamma-tubulin complex"/>
    <property type="evidence" value="ECO:0007669"/>
    <property type="project" value="TreeGrafter"/>
</dbReference>
<accession>A0A9Q0MYJ7</accession>
<evidence type="ECO:0000313" key="8">
    <source>
        <dbReference type="EMBL" id="KAJ6639087.1"/>
    </source>
</evidence>
<name>A0A9Q0MYJ7_9DIPT</name>
<dbReference type="GO" id="GO:0005874">
    <property type="term" value="C:microtubule"/>
    <property type="evidence" value="ECO:0007669"/>
    <property type="project" value="UniProtKB-KW"/>
</dbReference>
<dbReference type="AlphaFoldDB" id="A0A9Q0MYJ7"/>
<feature type="non-terminal residue" evidence="8">
    <location>
        <position position="1"/>
    </location>
</feature>
<feature type="signal peptide" evidence="6">
    <location>
        <begin position="1"/>
        <end position="18"/>
    </location>
</feature>
<dbReference type="Gene3D" id="1.20.120.1900">
    <property type="entry name" value="Gamma-tubulin complex, C-terminal domain"/>
    <property type="match status" value="1"/>
</dbReference>
<keyword evidence="6" id="KW-0732">Signal</keyword>
<sequence length="304" mass="36210">WWWLVWWDTTSFFLADRGWDVFTLHYTVRGPLSTMLEPSMIKYHMLFKRLWALKHVEYVVCSKIWKDMICHAKLLRSMKKDLTAITIPLQFYTSTMIHFIQQIQYYILFEVIECSWMNMLERIEKARALDDILEAHQEFLKDAHDGAFFNLNANIFSTMDSAFSACLKLEKWQQNFYDLCMKELSARKAEEEMIKISGVKGKYGLTADKRLERDQERKLFEECLPKLNCELKVIVKDFETHARTVLLALASSNDHNLQLFGTRLDFNEYYKKRDQNLDAPLTFAKLRVSSMMVRQRNSNNRYNN</sequence>
<keyword evidence="3" id="KW-0963">Cytoplasm</keyword>
<dbReference type="PANTHER" id="PTHR19302">
    <property type="entry name" value="GAMMA TUBULIN COMPLEX PROTEIN"/>
    <property type="match status" value="1"/>
</dbReference>
<keyword evidence="5" id="KW-0206">Cytoskeleton</keyword>
<dbReference type="EMBL" id="WJQU01000003">
    <property type="protein sequence ID" value="KAJ6639087.1"/>
    <property type="molecule type" value="Genomic_DNA"/>
</dbReference>
<comment type="caution">
    <text evidence="8">The sequence shown here is derived from an EMBL/GenBank/DDBJ whole genome shotgun (WGS) entry which is preliminary data.</text>
</comment>
<feature type="domain" description="Gamma tubulin complex component C-terminal" evidence="7">
    <location>
        <begin position="17"/>
        <end position="270"/>
    </location>
</feature>
<evidence type="ECO:0000256" key="4">
    <source>
        <dbReference type="ARBA" id="ARBA00022701"/>
    </source>
</evidence>
<dbReference type="InterPro" id="IPR007259">
    <property type="entry name" value="GCP"/>
</dbReference>
<dbReference type="GO" id="GO:0051321">
    <property type="term" value="P:meiotic cell cycle"/>
    <property type="evidence" value="ECO:0007669"/>
    <property type="project" value="TreeGrafter"/>
</dbReference>
<dbReference type="Proteomes" id="UP001151699">
    <property type="component" value="Chromosome X"/>
</dbReference>
<dbReference type="PANTHER" id="PTHR19302:SF14">
    <property type="entry name" value="GAMMA-TUBULIN COMPLEX COMPONENT 3"/>
    <property type="match status" value="1"/>
</dbReference>
<proteinExistence type="inferred from homology"/>
<keyword evidence="9" id="KW-1185">Reference proteome</keyword>